<dbReference type="HOGENOM" id="CLU_033082_3_2_1"/>
<dbReference type="InterPro" id="IPR011333">
    <property type="entry name" value="SKP1/BTB/POZ_sf"/>
</dbReference>
<dbReference type="Pfam" id="PF00651">
    <property type="entry name" value="BTB"/>
    <property type="match status" value="1"/>
</dbReference>
<dbReference type="EMBL" id="JH930473">
    <property type="protein sequence ID" value="EKM54767.1"/>
    <property type="molecule type" value="Genomic_DNA"/>
</dbReference>
<reference evidence="3 4" key="1">
    <citation type="journal article" date="2012" name="BMC Genomics">
        <title>Comparative genomics of the white-rot fungi, Phanerochaete carnosa and P. chrysosporium, to elucidate the genetic basis of the distinct wood types they colonize.</title>
        <authorList>
            <person name="Suzuki H."/>
            <person name="MacDonald J."/>
            <person name="Syed K."/>
            <person name="Salamov A."/>
            <person name="Hori C."/>
            <person name="Aerts A."/>
            <person name="Henrissat B."/>
            <person name="Wiebenga A."/>
            <person name="vanKuyk P.A."/>
            <person name="Barry K."/>
            <person name="Lindquist E."/>
            <person name="LaButti K."/>
            <person name="Lapidus A."/>
            <person name="Lucas S."/>
            <person name="Coutinho P."/>
            <person name="Gong Y."/>
            <person name="Samejima M."/>
            <person name="Mahadevan R."/>
            <person name="Abou-Zaid M."/>
            <person name="de Vries R.P."/>
            <person name="Igarashi K."/>
            <person name="Yadav J.S."/>
            <person name="Grigoriev I.V."/>
            <person name="Master E.R."/>
        </authorList>
    </citation>
    <scope>NUCLEOTIDE SEQUENCE [LARGE SCALE GENOMIC DNA]</scope>
    <source>
        <strain evidence="3 4">HHB-10118-sp</strain>
    </source>
</reference>
<dbReference type="AlphaFoldDB" id="K5WWC3"/>
<evidence type="ECO:0000313" key="3">
    <source>
        <dbReference type="EMBL" id="EKM54767.1"/>
    </source>
</evidence>
<dbReference type="SUPFAM" id="SSF54695">
    <property type="entry name" value="POZ domain"/>
    <property type="match status" value="1"/>
</dbReference>
<dbReference type="PROSITE" id="PS50097">
    <property type="entry name" value="BTB"/>
    <property type="match status" value="1"/>
</dbReference>
<feature type="region of interest" description="Disordered" evidence="1">
    <location>
        <begin position="322"/>
        <end position="346"/>
    </location>
</feature>
<evidence type="ECO:0000313" key="4">
    <source>
        <dbReference type="Proteomes" id="UP000008370"/>
    </source>
</evidence>
<name>K5WWC3_PHACS</name>
<accession>K5WWC3</accession>
<dbReference type="InterPro" id="IPR000210">
    <property type="entry name" value="BTB/POZ_dom"/>
</dbReference>
<dbReference type="InParanoid" id="K5WWC3"/>
<sequence>MEPVQEHASLMRSGEVWYDDGNVVLQAGDTLFKVYRGVLSRESPFFRDMFSLPQSDAATAECYDGCPIIPVHDKPVEMKKFLTATHNYEYHFNGRFDCIDYVAILKLASKYQAETLRRRVVETLQYVYPDTLDGFDKARIAGWHFPATHPLHKLSLNDFSTHVAVINLGTERGASVLLPSAMLRVLVRGIDSIVNGEQSTQLDAQSRDTLLSALPALSLLARQHTFEVLFRDACGLSDQCMQIDYCDRTRRQLVRTLENPSLAHMISPFHILGFGNKSKHIQNLCPDCRTALKKCYDAGRKLAWEKLPAVFKLPEWDELRRLARESDTPGEQGEAADESEVDPEDG</sequence>
<dbReference type="Gene3D" id="3.30.710.10">
    <property type="entry name" value="Potassium Channel Kv1.1, Chain A"/>
    <property type="match status" value="1"/>
</dbReference>
<dbReference type="SMART" id="SM00225">
    <property type="entry name" value="BTB"/>
    <property type="match status" value="1"/>
</dbReference>
<dbReference type="GeneID" id="18917222"/>
<protein>
    <recommendedName>
        <fullName evidence="2">BTB domain-containing protein</fullName>
    </recommendedName>
</protein>
<evidence type="ECO:0000256" key="1">
    <source>
        <dbReference type="SAM" id="MobiDB-lite"/>
    </source>
</evidence>
<evidence type="ECO:0000259" key="2">
    <source>
        <dbReference type="PROSITE" id="PS50097"/>
    </source>
</evidence>
<dbReference type="Proteomes" id="UP000008370">
    <property type="component" value="Unassembled WGS sequence"/>
</dbReference>
<gene>
    <name evidence="3" type="ORF">PHACADRAFT_258837</name>
</gene>
<organism evidence="3 4">
    <name type="scientific">Phanerochaete carnosa (strain HHB-10118-sp)</name>
    <name type="common">White-rot fungus</name>
    <name type="synonym">Peniophora carnosa</name>
    <dbReference type="NCBI Taxonomy" id="650164"/>
    <lineage>
        <taxon>Eukaryota</taxon>
        <taxon>Fungi</taxon>
        <taxon>Dikarya</taxon>
        <taxon>Basidiomycota</taxon>
        <taxon>Agaricomycotina</taxon>
        <taxon>Agaricomycetes</taxon>
        <taxon>Polyporales</taxon>
        <taxon>Phanerochaetaceae</taxon>
        <taxon>Phanerochaete</taxon>
    </lineage>
</organism>
<proteinExistence type="predicted"/>
<feature type="compositionally biased region" description="Acidic residues" evidence="1">
    <location>
        <begin position="334"/>
        <end position="346"/>
    </location>
</feature>
<dbReference type="OrthoDB" id="3036049at2759"/>
<dbReference type="CDD" id="cd18186">
    <property type="entry name" value="BTB_POZ_ZBTB_KLHL-like"/>
    <property type="match status" value="1"/>
</dbReference>
<keyword evidence="4" id="KW-1185">Reference proteome</keyword>
<dbReference type="STRING" id="650164.K5WWC3"/>
<dbReference type="RefSeq" id="XP_007397445.1">
    <property type="nucleotide sequence ID" value="XM_007397383.1"/>
</dbReference>
<dbReference type="KEGG" id="pco:PHACADRAFT_258837"/>
<feature type="domain" description="BTB" evidence="2">
    <location>
        <begin position="21"/>
        <end position="51"/>
    </location>
</feature>